<dbReference type="AlphaFoldDB" id="A0A0E9QJR3"/>
<evidence type="ECO:0000313" key="1">
    <source>
        <dbReference type="EMBL" id="JAH17019.1"/>
    </source>
</evidence>
<proteinExistence type="predicted"/>
<protein>
    <submittedName>
        <fullName evidence="1">Uncharacterized protein</fullName>
    </submittedName>
</protein>
<accession>A0A0E9QJR3</accession>
<name>A0A0E9QJR3_ANGAN</name>
<organism evidence="1">
    <name type="scientific">Anguilla anguilla</name>
    <name type="common">European freshwater eel</name>
    <name type="synonym">Muraena anguilla</name>
    <dbReference type="NCBI Taxonomy" id="7936"/>
    <lineage>
        <taxon>Eukaryota</taxon>
        <taxon>Metazoa</taxon>
        <taxon>Chordata</taxon>
        <taxon>Craniata</taxon>
        <taxon>Vertebrata</taxon>
        <taxon>Euteleostomi</taxon>
        <taxon>Actinopterygii</taxon>
        <taxon>Neopterygii</taxon>
        <taxon>Teleostei</taxon>
        <taxon>Anguilliformes</taxon>
        <taxon>Anguillidae</taxon>
        <taxon>Anguilla</taxon>
    </lineage>
</organism>
<sequence>MASISSCDVIFNSHMQNCKALLRIGFLMNTQ</sequence>
<reference evidence="1" key="2">
    <citation type="journal article" date="2015" name="Fish Shellfish Immunol.">
        <title>Early steps in the European eel (Anguilla anguilla)-Vibrio vulnificus interaction in the gills: Role of the RtxA13 toxin.</title>
        <authorList>
            <person name="Callol A."/>
            <person name="Pajuelo D."/>
            <person name="Ebbesson L."/>
            <person name="Teles M."/>
            <person name="MacKenzie S."/>
            <person name="Amaro C."/>
        </authorList>
    </citation>
    <scope>NUCLEOTIDE SEQUENCE</scope>
</reference>
<dbReference type="EMBL" id="GBXM01091558">
    <property type="protein sequence ID" value="JAH17019.1"/>
    <property type="molecule type" value="Transcribed_RNA"/>
</dbReference>
<reference evidence="1" key="1">
    <citation type="submission" date="2014-11" db="EMBL/GenBank/DDBJ databases">
        <authorList>
            <person name="Amaro Gonzalez C."/>
        </authorList>
    </citation>
    <scope>NUCLEOTIDE SEQUENCE</scope>
</reference>